<keyword evidence="5" id="KW-0539">Nucleus</keyword>
<keyword evidence="11" id="KW-1185">Reference proteome</keyword>
<dbReference type="Gene3D" id="3.40.800.10">
    <property type="entry name" value="Ureohydrolase domain"/>
    <property type="match status" value="1"/>
</dbReference>
<dbReference type="PROSITE" id="PS51409">
    <property type="entry name" value="ARGINASE_2"/>
    <property type="match status" value="1"/>
</dbReference>
<keyword evidence="4" id="KW-0378">Hydrolase</keyword>
<evidence type="ECO:0000259" key="7">
    <source>
        <dbReference type="Pfam" id="PF11715"/>
    </source>
</evidence>
<dbReference type="GO" id="GO:0017056">
    <property type="term" value="F:structural constituent of nuclear pore"/>
    <property type="evidence" value="ECO:0007669"/>
    <property type="project" value="TreeGrafter"/>
</dbReference>
<dbReference type="Pfam" id="PF00491">
    <property type="entry name" value="Arginase"/>
    <property type="match status" value="2"/>
</dbReference>
<proteinExistence type="inferred from homology"/>
<sequence length="2205" mass="244701">MEFAEVCGSVAAHVLKLRILKVHSVATLYYLVLNHNNYDLFHRHSRGELLELFDSSVDHILEDCSLKICFPGSAIIDCHVFEFRNYIDFLVCTSNGAARFTFDCAGNGQVSKAHCSIFSDDPEFYYFYQVKGLQPSLIKVATSYVCSRGDALFLYGLSSGSILAVRTAFGVAENVEVFELHQTSMIQKLWSGITPFTKSEADSSVSVLDMTFVGFRLGEELVATVCKDHRLRLWDLKHRSCSIVLDLLDSLPDSGDFASGATSLHSAFVPGLYHRIACYPIDASGSSMGLVVYLSLSHASNPGAIPNDFTSIGACRSLNYWCWMHLDVRKAVQRERDCIKIVAMEPVAHSQLYVKDRDRFTGGEYAETNVLDFVPVHFDNPPFWFKENDPYNGDKKTSLCSFSGVWWTSHQTSNRGANLEDHYSICWSLMSSDRNLSMLHVQAAALPPGCTPDDPLPSWRQEPPLLHIGPDNSGPADHSMNSPSVEDVDAFLDFIFHPSRLSWFAIANALKSLRESHQLSNRNFLLADNMDELRSQVRTTLLEEFFQNSDSSEFLTILKTFHSTAVDYHDYGLQPLGLFEIPFGSCLLYPESLNHAPFTPGLVVVRRWGFSVLRPLHRYERLLWNQLPEQPLCISIDPCFSERSNDAISRCISQLVVRSRLLLQHLRQHKRWIQWKNALYGVEESVCQEFDVGTDPNKLVACILEELDETFCTLEPLSFADPADWKRLVFTSVSSSKTDVLVAFGKLTDLLEKSEVTVSFDGDSFMNDEQTWSSASKAPTLSVGFVSQSFIQTCETRLKFAFSLLMLASRHHLNPTNTEGFSMYEDGNSCENIIARLSKLVRSLRLLLWISCTRIHSVTDPKKLTIVEDHLSILGLRYSSQVGGPPIEPGQRLQSSSQLPGLTLLEQLCTNWPNCQLCRTDNSVDCDTVHQPWMLRCSTLVADLYTTLNSSQNYGRGLLCVFRHLLIGGHAKELITLANLLSVTNPPGLSSHTDNMDQDFTELYSIETPSWEGDYSLVRLLTGLAHLWVDQPDLAEEDFIQASDWLKCHVQGILQSRSDLGCLPLAVAPPTTFSQTLLLGVLFPREFSDLQLFCSEELREGISDHICPEEVQVRFLMKVMPVLEASDCVIQVLRLCEFALNLLAKVHLTPPRTDGLSSSMDNPPSDQHAIKSGRLTSILNNLHACQDEPNEGFLCGPLPKNEPLTCQTAQSLLYSRLSDLEAALWTRMFKHHLALGHYTSAHLLIRSNPDVDRRRDCLRQLIVTLCDRGESSRLVSFHYGASEDEFLLILEARARATDVLPSLVPTSSTVDSVPSANPYYDVLYAFHIRRANYRAAAMILFEHAHRLAEETACAMFSVCNNGFRAGGARLLFGLQRQAACLVAAINALYLVPEEHQWLIRPGSSSAQDVYPSGWIPLGSNRKNGDRPDAELDLEELVEDDWAFVDAGDQASSESVKGLNNAKCQPNTDTVWPEDAVLSGSVGKDAPDSQSPTRMALDKQILQLNDLLRLYTLTRARLRLAQVCWEQGMLRAGPVSPMETVHSLLSLALYDEAVKVSEQFALSFTPIVDAVASRCAELSQHAAVHPSSTGPQRSVQSGFSQVPSLSGLVTVSAPLSHEADLVVQSLQALSGSAGTHTTSEEVLSGARSQALGELYWRLLEVILNRLDPAIPSVICQSAPSRQHMTTDGGHLHLLACQRLLQSGPNRLHLPEWLVSRLLGASTRTCRPAGLLRLYLEQDRIVSAYDLVMDMLDAATGVTGADPSAFGLLTTLNSSKSCTPVRLPATKKLDNQVIWLPHNLIVRLLEALRLLSDNFPACKTLSVGHLSPLFAMNRADDPRLGQIFVNRAQFDKQSLPVIRPTIGLIQVPCDEGVRRNGGRLGASDGPAAVMNLLPRFGCLDNREWNIDLRTSGIQLVAYGETGSTNLEDVHVDLKNLVHDCLRSGLFPLSIGGGNDQSWANGSAWIEHLRAQRTSDDAKLKLTVINVDAHLDVRPLMPDFDGQFLAHSGSPFRQLVEMTRDREASGRNRGRNALDQEANITHAQTDLQNLRYNVSLKDLQLIEFAAQGQQCSCVHVDYVFENGGQIVWLSDLGEFVVGTRLRTGVHSNAVAKLQSILSECESAGRRVFFSFDLDAIRASDCPGVSCPSPVGLSSEEALGLCFVAGASKAVDLMDISEFNPRIESSQTSRLVVNMIYHFVLGYSRRFLS</sequence>
<evidence type="ECO:0000256" key="6">
    <source>
        <dbReference type="PROSITE-ProRule" id="PRU00742"/>
    </source>
</evidence>
<comment type="similarity">
    <text evidence="6">Belongs to the arginase family.</text>
</comment>
<name>A0A8J4WJA2_9TREM</name>
<dbReference type="InterPro" id="IPR056535">
    <property type="entry name" value="TPR_NUP160_M"/>
</dbReference>
<dbReference type="Pfam" id="PF11715">
    <property type="entry name" value="Beta-prop_Nup120_160"/>
    <property type="match status" value="2"/>
</dbReference>
<protein>
    <recommendedName>
        <fullName evidence="12">Nuclear pore complex protein Nup160</fullName>
    </recommendedName>
</protein>
<comment type="subcellular location">
    <subcellularLocation>
        <location evidence="1">Nucleus</location>
    </subcellularLocation>
</comment>
<organism evidence="10 11">
    <name type="scientific">Paragonimus heterotremus</name>
    <dbReference type="NCBI Taxonomy" id="100268"/>
    <lineage>
        <taxon>Eukaryota</taxon>
        <taxon>Metazoa</taxon>
        <taxon>Spiralia</taxon>
        <taxon>Lophotrochozoa</taxon>
        <taxon>Platyhelminthes</taxon>
        <taxon>Trematoda</taxon>
        <taxon>Digenea</taxon>
        <taxon>Plagiorchiida</taxon>
        <taxon>Troglotremata</taxon>
        <taxon>Troglotrematidae</taxon>
        <taxon>Paragonimus</taxon>
    </lineage>
</organism>
<dbReference type="InterPro" id="IPR023696">
    <property type="entry name" value="Ureohydrolase_dom_sf"/>
</dbReference>
<feature type="domain" description="NUP160 C-terminal TPR" evidence="8">
    <location>
        <begin position="1503"/>
        <end position="1581"/>
    </location>
</feature>
<dbReference type="InterPro" id="IPR059141">
    <property type="entry name" value="Beta-prop_Nup120_160"/>
</dbReference>
<dbReference type="EMBL" id="LUCH01001345">
    <property type="protein sequence ID" value="KAF5403236.1"/>
    <property type="molecule type" value="Genomic_DNA"/>
</dbReference>
<dbReference type="InterPro" id="IPR056536">
    <property type="entry name" value="TPR_NUP160_C"/>
</dbReference>
<dbReference type="InterPro" id="IPR006035">
    <property type="entry name" value="Ureohydrolase"/>
</dbReference>
<dbReference type="CDD" id="cd09988">
    <property type="entry name" value="Formimidoylglutamase"/>
    <property type="match status" value="1"/>
</dbReference>
<evidence type="ECO:0000256" key="3">
    <source>
        <dbReference type="ARBA" id="ARBA00022723"/>
    </source>
</evidence>
<evidence type="ECO:0000256" key="1">
    <source>
        <dbReference type="ARBA" id="ARBA00004123"/>
    </source>
</evidence>
<comment type="caution">
    <text evidence="10">The sequence shown here is derived from an EMBL/GenBank/DDBJ whole genome shotgun (WGS) entry which is preliminary data.</text>
</comment>
<reference evidence="10" key="1">
    <citation type="submission" date="2019-05" db="EMBL/GenBank/DDBJ databases">
        <title>Annotation for the trematode Paragonimus heterotremus.</title>
        <authorList>
            <person name="Choi Y.-J."/>
        </authorList>
    </citation>
    <scope>NUCLEOTIDE SEQUENCE</scope>
    <source>
        <strain evidence="10">LC</strain>
    </source>
</reference>
<dbReference type="SUPFAM" id="SSF52768">
    <property type="entry name" value="Arginase/deacetylase"/>
    <property type="match status" value="1"/>
</dbReference>
<dbReference type="PANTHER" id="PTHR21286">
    <property type="entry name" value="NUCLEAR PORE COMPLEX PROTEIN NUP160"/>
    <property type="match status" value="1"/>
</dbReference>
<evidence type="ECO:0008006" key="12">
    <source>
        <dbReference type="Google" id="ProtNLM"/>
    </source>
</evidence>
<dbReference type="InterPro" id="IPR020855">
    <property type="entry name" value="Ureohydrolase_Mn_BS"/>
</dbReference>
<dbReference type="GO" id="GO:0046872">
    <property type="term" value="F:metal ion binding"/>
    <property type="evidence" value="ECO:0007669"/>
    <property type="project" value="UniProtKB-KW"/>
</dbReference>
<dbReference type="PANTHER" id="PTHR21286:SF0">
    <property type="entry name" value="NUCLEAR PORE COMPLEX PROTEIN NUP160"/>
    <property type="match status" value="1"/>
</dbReference>
<dbReference type="GO" id="GO:0005643">
    <property type="term" value="C:nuclear pore"/>
    <property type="evidence" value="ECO:0007669"/>
    <property type="project" value="TreeGrafter"/>
</dbReference>
<dbReference type="PROSITE" id="PS01053">
    <property type="entry name" value="ARGINASE_1"/>
    <property type="match status" value="1"/>
</dbReference>
<dbReference type="Proteomes" id="UP000748531">
    <property type="component" value="Unassembled WGS sequence"/>
</dbReference>
<dbReference type="GO" id="GO:0016813">
    <property type="term" value="F:hydrolase activity, acting on carbon-nitrogen (but not peptide) bonds, in linear amidines"/>
    <property type="evidence" value="ECO:0007669"/>
    <property type="project" value="InterPro"/>
</dbReference>
<evidence type="ECO:0000256" key="4">
    <source>
        <dbReference type="ARBA" id="ARBA00022801"/>
    </source>
</evidence>
<evidence type="ECO:0000259" key="8">
    <source>
        <dbReference type="Pfam" id="PF23347"/>
    </source>
</evidence>
<evidence type="ECO:0000313" key="11">
    <source>
        <dbReference type="Proteomes" id="UP000748531"/>
    </source>
</evidence>
<gene>
    <name evidence="10" type="ORF">PHET_03448</name>
</gene>
<feature type="domain" description="NUP160 C-terminal TPR" evidence="8">
    <location>
        <begin position="1683"/>
        <end position="1810"/>
    </location>
</feature>
<keyword evidence="3" id="KW-0479">Metal-binding</keyword>
<evidence type="ECO:0000313" key="10">
    <source>
        <dbReference type="EMBL" id="KAF5403236.1"/>
    </source>
</evidence>
<evidence type="ECO:0000259" key="9">
    <source>
        <dbReference type="Pfam" id="PF23354"/>
    </source>
</evidence>
<dbReference type="Pfam" id="PF23347">
    <property type="entry name" value="TPR_Nup160_C"/>
    <property type="match status" value="2"/>
</dbReference>
<dbReference type="Pfam" id="PF23354">
    <property type="entry name" value="TPR_NUP160_120_M"/>
    <property type="match status" value="1"/>
</dbReference>
<feature type="domain" description="NUP160 middle TPR" evidence="9">
    <location>
        <begin position="1221"/>
        <end position="1390"/>
    </location>
</feature>
<feature type="domain" description="Nucleoporin Nup120/160 beta-propeller" evidence="7">
    <location>
        <begin position="45"/>
        <end position="297"/>
    </location>
</feature>
<dbReference type="InterPro" id="IPR021717">
    <property type="entry name" value="Nucleoporin_Nup160"/>
</dbReference>
<evidence type="ECO:0000256" key="2">
    <source>
        <dbReference type="ARBA" id="ARBA00022448"/>
    </source>
</evidence>
<keyword evidence="2" id="KW-0813">Transport</keyword>
<feature type="domain" description="Nucleoporin Nup120/160 beta-propeller" evidence="7">
    <location>
        <begin position="476"/>
        <end position="620"/>
    </location>
</feature>
<accession>A0A8J4WJA2</accession>
<evidence type="ECO:0000256" key="5">
    <source>
        <dbReference type="ARBA" id="ARBA00023242"/>
    </source>
</evidence>
<dbReference type="OrthoDB" id="67716at2759"/>